<dbReference type="PANTHER" id="PTHR30408">
    <property type="entry name" value="TYPE-1 RESTRICTION ENZYME ECOKI SPECIFICITY PROTEIN"/>
    <property type="match status" value="1"/>
</dbReference>
<keyword evidence="3" id="KW-0175">Coiled coil</keyword>
<dbReference type="Gene3D" id="3.90.220.20">
    <property type="entry name" value="DNA methylase specificity domains"/>
    <property type="match status" value="2"/>
</dbReference>
<evidence type="ECO:0000256" key="2">
    <source>
        <dbReference type="ARBA" id="ARBA00023125"/>
    </source>
</evidence>
<evidence type="ECO:0000313" key="5">
    <source>
        <dbReference type="Proteomes" id="UP000269301"/>
    </source>
</evidence>
<dbReference type="InterPro" id="IPR052021">
    <property type="entry name" value="Type-I_RS_S_subunit"/>
</dbReference>
<dbReference type="GO" id="GO:0003677">
    <property type="term" value="F:DNA binding"/>
    <property type="evidence" value="ECO:0007669"/>
    <property type="project" value="UniProtKB-KW"/>
</dbReference>
<keyword evidence="2" id="KW-0238">DNA-binding</keyword>
<evidence type="ECO:0000313" key="4">
    <source>
        <dbReference type="EMBL" id="RKQ32303.1"/>
    </source>
</evidence>
<evidence type="ECO:0000256" key="1">
    <source>
        <dbReference type="ARBA" id="ARBA00022747"/>
    </source>
</evidence>
<accession>A0A495A2N3</accession>
<protein>
    <submittedName>
        <fullName evidence="4">Restriction endonuclease subunit S</fullName>
    </submittedName>
</protein>
<dbReference type="GO" id="GO:0009307">
    <property type="term" value="P:DNA restriction-modification system"/>
    <property type="evidence" value="ECO:0007669"/>
    <property type="project" value="UniProtKB-KW"/>
</dbReference>
<gene>
    <name evidence="4" type="ORF">D8M06_13050</name>
</gene>
<evidence type="ECO:0000256" key="3">
    <source>
        <dbReference type="SAM" id="Coils"/>
    </source>
</evidence>
<dbReference type="Proteomes" id="UP000269301">
    <property type="component" value="Unassembled WGS sequence"/>
</dbReference>
<dbReference type="EMBL" id="RBZP01000011">
    <property type="protein sequence ID" value="RKQ32303.1"/>
    <property type="molecule type" value="Genomic_DNA"/>
</dbReference>
<feature type="coiled-coil region" evidence="3">
    <location>
        <begin position="192"/>
        <end position="219"/>
    </location>
</feature>
<keyword evidence="5" id="KW-1185">Reference proteome</keyword>
<keyword evidence="4" id="KW-0378">Hydrolase</keyword>
<sequence length="481" mass="55383">MGLSQFITNFFELGKQHSVRVDTRFREFHDIWEGHTWDKAKKHVSIGTTLKQMPIRKFKKGELDKQYKLLNISDQSQKTGDIEKLELVEEIGSDKNILWDADIIVSKLGLPKGYIFLNTYKNEQLLIGSTELLPYKITSNMYLPLILKYILIHENLLRTYSMLESGKTPSHKRVNPVDFLNIRIPVIDIKKQEKVEPKIEKAELEIEQLKDTQEEKIKIINGVFSKEFKYGEEVWKNYGVGMSIGTQKSNDKTFELIPMSFNNIARSPILRTTSRFHRPIVQELTNVLNTVGTIKLKDILIEDVHRGVQPKYDLDGDYYAIKTAHLKNEGIDLTDCETVSSEFFKKKERAQVTNGDILIASTGKGSIGKIDIFQEEEDAVVDGHVSIVRVNENKYNKLFLVFFLRSILGTFQIERDFTGATNQVELYADAIMNFDIPDLSIAEQDRIVKIIITKLKEQDKTKQTIAAKRKEIFKMIDSIIV</sequence>
<dbReference type="RefSeq" id="WP_121204848.1">
    <property type="nucleotide sequence ID" value="NZ_RBZP01000011.1"/>
</dbReference>
<proteinExistence type="predicted"/>
<dbReference type="SUPFAM" id="SSF116734">
    <property type="entry name" value="DNA methylase specificity domain"/>
    <property type="match status" value="2"/>
</dbReference>
<comment type="caution">
    <text evidence="4">The sequence shown here is derived from an EMBL/GenBank/DDBJ whole genome shotgun (WGS) entry which is preliminary data.</text>
</comment>
<reference evidence="4 5" key="1">
    <citation type="journal article" date="2016" name="Int. J. Syst. Evol. Microbiol.">
        <title>Oceanobacillus halophilus sp. nov., a novel moderately halophilic bacterium from a hypersaline lake.</title>
        <authorList>
            <person name="Amoozegar M.A."/>
            <person name="Bagheri M."/>
            <person name="Makhdoumi A."/>
            <person name="Nikou M.M."/>
            <person name="Fazeli S.A.S."/>
            <person name="Schumann P."/>
            <person name="Sproer C."/>
            <person name="Sanchez-Porro C."/>
            <person name="Ventosa A."/>
        </authorList>
    </citation>
    <scope>NUCLEOTIDE SEQUENCE [LARGE SCALE GENOMIC DNA]</scope>
    <source>
        <strain evidence="4 5">DSM 23996</strain>
    </source>
</reference>
<dbReference type="GO" id="GO:0004519">
    <property type="term" value="F:endonuclease activity"/>
    <property type="evidence" value="ECO:0007669"/>
    <property type="project" value="UniProtKB-KW"/>
</dbReference>
<name>A0A495A2N3_9BACI</name>
<keyword evidence="4" id="KW-0540">Nuclease</keyword>
<dbReference type="AlphaFoldDB" id="A0A495A2N3"/>
<keyword evidence="4" id="KW-0255">Endonuclease</keyword>
<dbReference type="InterPro" id="IPR044946">
    <property type="entry name" value="Restrct_endonuc_typeI_TRD_sf"/>
</dbReference>
<dbReference type="OrthoDB" id="9811611at2"/>
<keyword evidence="1" id="KW-0680">Restriction system</keyword>
<organism evidence="4 5">
    <name type="scientific">Oceanobacillus halophilus</name>
    <dbReference type="NCBI Taxonomy" id="930130"/>
    <lineage>
        <taxon>Bacteria</taxon>
        <taxon>Bacillati</taxon>
        <taxon>Bacillota</taxon>
        <taxon>Bacilli</taxon>
        <taxon>Bacillales</taxon>
        <taxon>Bacillaceae</taxon>
        <taxon>Oceanobacillus</taxon>
    </lineage>
</organism>
<dbReference type="PANTHER" id="PTHR30408:SF12">
    <property type="entry name" value="TYPE I RESTRICTION ENZYME MJAVIII SPECIFICITY SUBUNIT"/>
    <property type="match status" value="1"/>
</dbReference>